<feature type="transmembrane region" description="Helical" evidence="1">
    <location>
        <begin position="141"/>
        <end position="158"/>
    </location>
</feature>
<sequence>MSKRTRFILVSGFISVALWLTTTAPVDYRFGFYLAVSGLSYILSVWVLFDDLKGVEWLTLMVLPVMFTLGCGLFANFLPTAIPSMFGKTFQLETSMLLAGIFRILYFIFYALAMYGILLIENIFSVASIRTIQLFRAARSVNFILTLVASLFFYTVALSLKLPFWWVAIIVFVVSLTLSFPSFWSVDLKGDILHDAGRYSLVVSWVTAMCGIALSFWPIKPFMGGLMLTSILYALLGILEQRLSSRVYLESLLEYGITVIIIFVIGFLTTSWVG</sequence>
<feature type="transmembrane region" description="Helical" evidence="1">
    <location>
        <begin position="222"/>
        <end position="240"/>
    </location>
</feature>
<proteinExistence type="predicted"/>
<keyword evidence="1" id="KW-0812">Transmembrane</keyword>
<feature type="transmembrane region" description="Helical" evidence="1">
    <location>
        <begin position="30"/>
        <end position="49"/>
    </location>
</feature>
<evidence type="ECO:0000313" key="2">
    <source>
        <dbReference type="EMBL" id="KKT48461.1"/>
    </source>
</evidence>
<name>A0A0G1HMM8_9BACT</name>
<dbReference type="EMBL" id="LCIE01000028">
    <property type="protein sequence ID" value="KKT48461.1"/>
    <property type="molecule type" value="Genomic_DNA"/>
</dbReference>
<feature type="transmembrane region" description="Helical" evidence="1">
    <location>
        <begin position="252"/>
        <end position="273"/>
    </location>
</feature>
<feature type="transmembrane region" description="Helical" evidence="1">
    <location>
        <begin position="164"/>
        <end position="184"/>
    </location>
</feature>
<feature type="transmembrane region" description="Helical" evidence="1">
    <location>
        <begin position="196"/>
        <end position="216"/>
    </location>
</feature>
<reference evidence="2 3" key="1">
    <citation type="journal article" date="2015" name="Nature">
        <title>rRNA introns, odd ribosomes, and small enigmatic genomes across a large radiation of phyla.</title>
        <authorList>
            <person name="Brown C.T."/>
            <person name="Hug L.A."/>
            <person name="Thomas B.C."/>
            <person name="Sharon I."/>
            <person name="Castelle C.J."/>
            <person name="Singh A."/>
            <person name="Wilkins M.J."/>
            <person name="Williams K.H."/>
            <person name="Banfield J.F."/>
        </authorList>
    </citation>
    <scope>NUCLEOTIDE SEQUENCE [LARGE SCALE GENOMIC DNA]</scope>
</reference>
<accession>A0A0G1HMM8</accession>
<keyword evidence="1" id="KW-0472">Membrane</keyword>
<dbReference type="AlphaFoldDB" id="A0A0G1HMM8"/>
<evidence type="ECO:0000256" key="1">
    <source>
        <dbReference type="SAM" id="Phobius"/>
    </source>
</evidence>
<dbReference type="Proteomes" id="UP000034172">
    <property type="component" value="Unassembled WGS sequence"/>
</dbReference>
<keyword evidence="1" id="KW-1133">Transmembrane helix</keyword>
<feature type="transmembrane region" description="Helical" evidence="1">
    <location>
        <begin position="7"/>
        <end position="24"/>
    </location>
</feature>
<gene>
    <name evidence="2" type="ORF">UW41_C0028G0001</name>
</gene>
<protein>
    <submittedName>
        <fullName evidence="2">Uncharacterized protein</fullName>
    </submittedName>
</protein>
<comment type="caution">
    <text evidence="2">The sequence shown here is derived from an EMBL/GenBank/DDBJ whole genome shotgun (WGS) entry which is preliminary data.</text>
</comment>
<feature type="transmembrane region" description="Helical" evidence="1">
    <location>
        <begin position="56"/>
        <end position="77"/>
    </location>
</feature>
<feature type="transmembrane region" description="Helical" evidence="1">
    <location>
        <begin position="97"/>
        <end position="120"/>
    </location>
</feature>
<organism evidence="2 3">
    <name type="scientific">Candidatus Collierbacteria bacterium GW2011_GWC2_44_18</name>
    <dbReference type="NCBI Taxonomy" id="1618392"/>
    <lineage>
        <taxon>Bacteria</taxon>
        <taxon>Candidatus Collieribacteriota</taxon>
    </lineage>
</organism>
<evidence type="ECO:0000313" key="3">
    <source>
        <dbReference type="Proteomes" id="UP000034172"/>
    </source>
</evidence>
<dbReference type="STRING" id="1618392.UW41_C0028G0001"/>